<dbReference type="SUPFAM" id="SSF53756">
    <property type="entry name" value="UDP-Glycosyltransferase/glycogen phosphorylase"/>
    <property type="match status" value="1"/>
</dbReference>
<evidence type="ECO:0000256" key="2">
    <source>
        <dbReference type="ARBA" id="ARBA00022679"/>
    </source>
</evidence>
<dbReference type="Pfam" id="PF00534">
    <property type="entry name" value="Glycos_transf_1"/>
    <property type="match status" value="1"/>
</dbReference>
<dbReference type="RefSeq" id="WP_344838641.1">
    <property type="nucleotide sequence ID" value="NZ_BAAAUV010000038.1"/>
</dbReference>
<dbReference type="Gene3D" id="3.40.50.2000">
    <property type="entry name" value="Glycogen Phosphorylase B"/>
    <property type="match status" value="2"/>
</dbReference>
<organism evidence="5 6">
    <name type="scientific">Actinocorallia longicatena</name>
    <dbReference type="NCBI Taxonomy" id="111803"/>
    <lineage>
        <taxon>Bacteria</taxon>
        <taxon>Bacillati</taxon>
        <taxon>Actinomycetota</taxon>
        <taxon>Actinomycetes</taxon>
        <taxon>Streptosporangiales</taxon>
        <taxon>Thermomonosporaceae</taxon>
        <taxon>Actinocorallia</taxon>
    </lineage>
</organism>
<feature type="domain" description="Glycosyltransferase subfamily 4-like N-terminal" evidence="4">
    <location>
        <begin position="65"/>
        <end position="164"/>
    </location>
</feature>
<sequence>MSTRFGFVSTFPPTQCGLATFTDSLRGALTRSGADEAGVVRLLERWEPQDSPHVVSQWIAGDRAGLGAALDRLHECDLVIVQHEYGVFGGRDGDEVLHLLDGLKVPAVVVLHTVLSAPTARQREVLEAVAVRATAIVVMTATAHRRLVDGYSVDPRKVTVIPHGAPERPGSPTGSPPTFRSEQATILTWGLFGPGKGIEWAVEAMALLRDLRPMPLYLVAGRTHPKVLLHQGESYLSGLRDRARRLGVADTVTFDSRYRDPAELSALVDSADIVLLPYDSTDQITSGVLIEALAAGKPVVATRFPHAAEALADGAGLLVGHRDPVALAEALRTVITRPGLAARMADVAAASSAMLAWPVVAEQYRRLAGRLMNAEVTA</sequence>
<keyword evidence="6" id="KW-1185">Reference proteome</keyword>
<keyword evidence="2" id="KW-0808">Transferase</keyword>
<evidence type="ECO:0000313" key="6">
    <source>
        <dbReference type="Proteomes" id="UP001501237"/>
    </source>
</evidence>
<dbReference type="Pfam" id="PF13439">
    <property type="entry name" value="Glyco_transf_4"/>
    <property type="match status" value="1"/>
</dbReference>
<evidence type="ECO:0000256" key="1">
    <source>
        <dbReference type="ARBA" id="ARBA00022676"/>
    </source>
</evidence>
<dbReference type="InterPro" id="IPR028098">
    <property type="entry name" value="Glyco_trans_4-like_N"/>
</dbReference>
<evidence type="ECO:0000313" key="5">
    <source>
        <dbReference type="EMBL" id="GAA3239583.1"/>
    </source>
</evidence>
<keyword evidence="1" id="KW-0328">Glycosyltransferase</keyword>
<reference evidence="6" key="1">
    <citation type="journal article" date="2019" name="Int. J. Syst. Evol. Microbiol.">
        <title>The Global Catalogue of Microorganisms (GCM) 10K type strain sequencing project: providing services to taxonomists for standard genome sequencing and annotation.</title>
        <authorList>
            <consortium name="The Broad Institute Genomics Platform"/>
            <consortium name="The Broad Institute Genome Sequencing Center for Infectious Disease"/>
            <person name="Wu L."/>
            <person name="Ma J."/>
        </authorList>
    </citation>
    <scope>NUCLEOTIDE SEQUENCE [LARGE SCALE GENOMIC DNA]</scope>
    <source>
        <strain evidence="6">JCM 9377</strain>
    </source>
</reference>
<dbReference type="PANTHER" id="PTHR12526">
    <property type="entry name" value="GLYCOSYLTRANSFERASE"/>
    <property type="match status" value="1"/>
</dbReference>
<comment type="caution">
    <text evidence="5">The sequence shown here is derived from an EMBL/GenBank/DDBJ whole genome shotgun (WGS) entry which is preliminary data.</text>
</comment>
<dbReference type="InterPro" id="IPR001296">
    <property type="entry name" value="Glyco_trans_1"/>
</dbReference>
<proteinExistence type="predicted"/>
<dbReference type="Proteomes" id="UP001501237">
    <property type="component" value="Unassembled WGS sequence"/>
</dbReference>
<dbReference type="PANTHER" id="PTHR12526:SF572">
    <property type="entry name" value="BLL5144 PROTEIN"/>
    <property type="match status" value="1"/>
</dbReference>
<protein>
    <submittedName>
        <fullName evidence="5">Glycosyltransferase</fullName>
    </submittedName>
</protein>
<gene>
    <name evidence="5" type="ORF">GCM10010468_75850</name>
</gene>
<name>A0ABP6QL73_9ACTN</name>
<feature type="domain" description="Glycosyl transferase family 1" evidence="3">
    <location>
        <begin position="179"/>
        <end position="346"/>
    </location>
</feature>
<accession>A0ABP6QL73</accession>
<evidence type="ECO:0000259" key="4">
    <source>
        <dbReference type="Pfam" id="PF13439"/>
    </source>
</evidence>
<dbReference type="EMBL" id="BAAAUV010000038">
    <property type="protein sequence ID" value="GAA3239583.1"/>
    <property type="molecule type" value="Genomic_DNA"/>
</dbReference>
<evidence type="ECO:0000259" key="3">
    <source>
        <dbReference type="Pfam" id="PF00534"/>
    </source>
</evidence>